<reference evidence="1" key="1">
    <citation type="submission" date="2020-11" db="EMBL/GenBank/DDBJ databases">
        <authorList>
            <person name="Davenport K.M."/>
            <person name="Bickhart D.M."/>
            <person name="Smith T.P.L."/>
            <person name="Murdoch B.M."/>
            <person name="Rosen B.D."/>
        </authorList>
    </citation>
    <scope>NUCLEOTIDE SEQUENCE [LARGE SCALE GENOMIC DNA]</scope>
    <source>
        <strain evidence="1">OAR_USU_Benz2616</strain>
    </source>
</reference>
<sequence>MLHLENMVLCRESQVSTLQSLFGERHHFSFPSIFIYGHTASGKTYVTQTLLRSLEGLNLHLLPCQVDSLPLSHQRRPKIVTGATPLSASTCLCELC</sequence>
<reference evidence="1" key="3">
    <citation type="submission" date="2025-09" db="UniProtKB">
        <authorList>
            <consortium name="Ensembl"/>
        </authorList>
    </citation>
    <scope>IDENTIFICATION</scope>
</reference>
<evidence type="ECO:0000313" key="1">
    <source>
        <dbReference type="Ensembl" id="ENSOARP00020048094.1"/>
    </source>
</evidence>
<proteinExistence type="predicted"/>
<name>A0AC11DPH8_SHEEP</name>
<organism evidence="1">
    <name type="scientific">Ovis aries</name>
    <name type="common">Sheep</name>
    <dbReference type="NCBI Taxonomy" id="9940"/>
    <lineage>
        <taxon>Eukaryota</taxon>
        <taxon>Metazoa</taxon>
        <taxon>Chordata</taxon>
        <taxon>Craniata</taxon>
        <taxon>Vertebrata</taxon>
        <taxon>Euteleostomi</taxon>
        <taxon>Mammalia</taxon>
        <taxon>Eutheria</taxon>
        <taxon>Laurasiatheria</taxon>
        <taxon>Artiodactyla</taxon>
        <taxon>Ruminantia</taxon>
        <taxon>Pecora</taxon>
        <taxon>Bovidae</taxon>
        <taxon>Caprinae</taxon>
        <taxon>Ovis</taxon>
    </lineage>
</organism>
<gene>
    <name evidence="1" type="primary">ORC5</name>
</gene>
<protein>
    <submittedName>
        <fullName evidence="1">Origin recognition complex subunit 5</fullName>
    </submittedName>
</protein>
<accession>A0AC11DPH8</accession>
<reference evidence="1" key="2">
    <citation type="submission" date="2025-08" db="UniProtKB">
        <authorList>
            <consortium name="Ensembl"/>
        </authorList>
    </citation>
    <scope>IDENTIFICATION</scope>
</reference>
<dbReference type="Ensembl" id="ENSOART00020045985.1">
    <property type="protein sequence ID" value="ENSOARP00020048094.1"/>
    <property type="gene ID" value="ENSOARG00020007929.2"/>
</dbReference>